<feature type="non-terminal residue" evidence="1">
    <location>
        <position position="79"/>
    </location>
</feature>
<keyword evidence="2" id="KW-1185">Reference proteome</keyword>
<reference evidence="1 2" key="1">
    <citation type="submission" date="2018-02" db="EMBL/GenBank/DDBJ databases">
        <title>The genomes of Aspergillus section Nigri reveals drivers in fungal speciation.</title>
        <authorList>
            <consortium name="DOE Joint Genome Institute"/>
            <person name="Vesth T.C."/>
            <person name="Nybo J."/>
            <person name="Theobald S."/>
            <person name="Brandl J."/>
            <person name="Frisvad J.C."/>
            <person name="Nielsen K.F."/>
            <person name="Lyhne E.K."/>
            <person name="Kogle M.E."/>
            <person name="Kuo A."/>
            <person name="Riley R."/>
            <person name="Clum A."/>
            <person name="Nolan M."/>
            <person name="Lipzen A."/>
            <person name="Salamov A."/>
            <person name="Henrissat B."/>
            <person name="Wiebenga A."/>
            <person name="De vries R.P."/>
            <person name="Grigoriev I.V."/>
            <person name="Mortensen U.H."/>
            <person name="Andersen M.R."/>
            <person name="Baker S.E."/>
        </authorList>
    </citation>
    <scope>NUCLEOTIDE SEQUENCE [LARGE SCALE GENOMIC DNA]</scope>
    <source>
        <strain evidence="1 2">CBS 707.79</strain>
    </source>
</reference>
<protein>
    <submittedName>
        <fullName evidence="1">Uncharacterized protein</fullName>
    </submittedName>
</protein>
<accession>A0A319DH93</accession>
<dbReference type="InterPro" id="IPR002110">
    <property type="entry name" value="Ankyrin_rpt"/>
</dbReference>
<dbReference type="InterPro" id="IPR036770">
    <property type="entry name" value="Ankyrin_rpt-contain_sf"/>
</dbReference>
<dbReference type="EMBL" id="KZ826229">
    <property type="protein sequence ID" value="PYH87498.1"/>
    <property type="molecule type" value="Genomic_DNA"/>
</dbReference>
<dbReference type="Gene3D" id="1.25.40.20">
    <property type="entry name" value="Ankyrin repeat-containing domain"/>
    <property type="match status" value="1"/>
</dbReference>
<dbReference type="SUPFAM" id="SSF48403">
    <property type="entry name" value="Ankyrin repeat"/>
    <property type="match status" value="1"/>
</dbReference>
<dbReference type="VEuPathDB" id="FungiDB:BO71DRAFT_285274"/>
<dbReference type="OrthoDB" id="341259at2759"/>
<dbReference type="Pfam" id="PF00023">
    <property type="entry name" value="Ank"/>
    <property type="match status" value="1"/>
</dbReference>
<sequence length="79" mass="8850">SVHAKDGNGLTALHWAVQGSKFNERILTKNGNWLTIEDGWERTLATMKFLMELHADINVKDVNGRTPLCYAAARGIQRV</sequence>
<feature type="non-terminal residue" evidence="1">
    <location>
        <position position="1"/>
    </location>
</feature>
<dbReference type="AlphaFoldDB" id="A0A319DH93"/>
<organism evidence="1 2">
    <name type="scientific">Aspergillus ellipticus CBS 707.79</name>
    <dbReference type="NCBI Taxonomy" id="1448320"/>
    <lineage>
        <taxon>Eukaryota</taxon>
        <taxon>Fungi</taxon>
        <taxon>Dikarya</taxon>
        <taxon>Ascomycota</taxon>
        <taxon>Pezizomycotina</taxon>
        <taxon>Eurotiomycetes</taxon>
        <taxon>Eurotiomycetidae</taxon>
        <taxon>Eurotiales</taxon>
        <taxon>Aspergillaceae</taxon>
        <taxon>Aspergillus</taxon>
        <taxon>Aspergillus subgen. Circumdati</taxon>
    </lineage>
</organism>
<dbReference type="Proteomes" id="UP000247810">
    <property type="component" value="Unassembled WGS sequence"/>
</dbReference>
<evidence type="ECO:0000313" key="1">
    <source>
        <dbReference type="EMBL" id="PYH87498.1"/>
    </source>
</evidence>
<name>A0A319DH93_9EURO</name>
<evidence type="ECO:0000313" key="2">
    <source>
        <dbReference type="Proteomes" id="UP000247810"/>
    </source>
</evidence>
<gene>
    <name evidence="1" type="ORF">BO71DRAFT_285274</name>
</gene>
<proteinExistence type="predicted"/>